<dbReference type="Pfam" id="PF03965">
    <property type="entry name" value="Penicillinase_R"/>
    <property type="match status" value="1"/>
</dbReference>
<evidence type="ECO:0000256" key="1">
    <source>
        <dbReference type="ARBA" id="ARBA00011046"/>
    </source>
</evidence>
<evidence type="ECO:0000256" key="3">
    <source>
        <dbReference type="ARBA" id="ARBA00023125"/>
    </source>
</evidence>
<dbReference type="Gene3D" id="1.10.10.10">
    <property type="entry name" value="Winged helix-like DNA-binding domain superfamily/Winged helix DNA-binding domain"/>
    <property type="match status" value="1"/>
</dbReference>
<comment type="similarity">
    <text evidence="1">Belongs to the BlaI transcriptional regulatory family.</text>
</comment>
<gene>
    <name evidence="5" type="ORF">H8K43_03890</name>
</gene>
<dbReference type="SUPFAM" id="SSF46785">
    <property type="entry name" value="Winged helix' DNA-binding domain"/>
    <property type="match status" value="1"/>
</dbReference>
<dbReference type="InterPro" id="IPR036390">
    <property type="entry name" value="WH_DNA-bd_sf"/>
</dbReference>
<keyword evidence="6" id="KW-1185">Reference proteome</keyword>
<keyword evidence="4" id="KW-0804">Transcription</keyword>
<keyword evidence="2" id="KW-0805">Transcription regulation</keyword>
<name>A0ABR7A1Z7_9BURK</name>
<dbReference type="Gene3D" id="1.10.4040.10">
    <property type="entry name" value="Penicillinase repressor domain"/>
    <property type="match status" value="1"/>
</dbReference>
<evidence type="ECO:0000256" key="4">
    <source>
        <dbReference type="ARBA" id="ARBA00023163"/>
    </source>
</evidence>
<reference evidence="5 6" key="1">
    <citation type="submission" date="2020-08" db="EMBL/GenBank/DDBJ databases">
        <title>Novel species isolated from subtropical streams in China.</title>
        <authorList>
            <person name="Lu H."/>
        </authorList>
    </citation>
    <scope>NUCLEOTIDE SEQUENCE [LARGE SCALE GENOMIC DNA]</scope>
    <source>
        <strain evidence="5 6">CY22W</strain>
    </source>
</reference>
<comment type="caution">
    <text evidence="5">The sequence shown here is derived from an EMBL/GenBank/DDBJ whole genome shotgun (WGS) entry which is preliminary data.</text>
</comment>
<evidence type="ECO:0000313" key="6">
    <source>
        <dbReference type="Proteomes" id="UP000654304"/>
    </source>
</evidence>
<proteinExistence type="inferred from homology"/>
<sequence length="125" mass="14398">MYPTEISDAEALIMQLLWVRHPQSAEQLCAALCTAQGWQAATVKTMLNRLLKKNAIRAEKESRYFLYSPVLKQEKWVETESKGFLQRVFDGQLAPMVAHFSQSKQLSKTDIAELKKLIQDLENER</sequence>
<dbReference type="InterPro" id="IPR005650">
    <property type="entry name" value="BlaI_family"/>
</dbReference>
<dbReference type="EMBL" id="JACOGD010000002">
    <property type="protein sequence ID" value="MBC3930801.1"/>
    <property type="molecule type" value="Genomic_DNA"/>
</dbReference>
<accession>A0ABR7A1Z7</accession>
<keyword evidence="3" id="KW-0238">DNA-binding</keyword>
<dbReference type="RefSeq" id="WP_186902654.1">
    <property type="nucleotide sequence ID" value="NZ_JACOGD010000002.1"/>
</dbReference>
<organism evidence="5 6">
    <name type="scientific">Undibacterium curvum</name>
    <dbReference type="NCBI Taxonomy" id="2762294"/>
    <lineage>
        <taxon>Bacteria</taxon>
        <taxon>Pseudomonadati</taxon>
        <taxon>Pseudomonadota</taxon>
        <taxon>Betaproteobacteria</taxon>
        <taxon>Burkholderiales</taxon>
        <taxon>Oxalobacteraceae</taxon>
        <taxon>Undibacterium</taxon>
    </lineage>
</organism>
<dbReference type="Proteomes" id="UP000654304">
    <property type="component" value="Unassembled WGS sequence"/>
</dbReference>
<evidence type="ECO:0000313" key="5">
    <source>
        <dbReference type="EMBL" id="MBC3930801.1"/>
    </source>
</evidence>
<dbReference type="InterPro" id="IPR036388">
    <property type="entry name" value="WH-like_DNA-bd_sf"/>
</dbReference>
<protein>
    <submittedName>
        <fullName evidence="5">BlaI/MecI/CopY family transcriptional regulator</fullName>
    </submittedName>
</protein>
<evidence type="ECO:0000256" key="2">
    <source>
        <dbReference type="ARBA" id="ARBA00023015"/>
    </source>
</evidence>
<dbReference type="PIRSF" id="PIRSF019455">
    <property type="entry name" value="CopR_AtkY"/>
    <property type="match status" value="1"/>
</dbReference>